<dbReference type="GO" id="GO:0009088">
    <property type="term" value="P:threonine biosynthetic process"/>
    <property type="evidence" value="ECO:0007669"/>
    <property type="project" value="UniProtKB-UniPathway"/>
</dbReference>
<dbReference type="UniPathway" id="UPA00050">
    <property type="reaction ID" value="UER00063"/>
</dbReference>
<evidence type="ECO:0000313" key="14">
    <source>
        <dbReference type="Proteomes" id="UP000051681"/>
    </source>
</evidence>
<dbReference type="SUPFAM" id="SSF55021">
    <property type="entry name" value="ACT-like"/>
    <property type="match status" value="1"/>
</dbReference>
<evidence type="ECO:0000313" key="13">
    <source>
        <dbReference type="EMBL" id="CUH85770.1"/>
    </source>
</evidence>
<feature type="domain" description="ACT" evidence="12">
    <location>
        <begin position="350"/>
        <end position="424"/>
    </location>
</feature>
<dbReference type="EMBL" id="CYSF01000017">
    <property type="protein sequence ID" value="CUH85770.1"/>
    <property type="molecule type" value="Genomic_DNA"/>
</dbReference>
<keyword evidence="8 13" id="KW-0560">Oxidoreductase</keyword>
<feature type="active site" description="Proton donor" evidence="10">
    <location>
        <position position="207"/>
    </location>
</feature>
<name>A0A0P1GT17_9RHOB</name>
<dbReference type="PROSITE" id="PS51671">
    <property type="entry name" value="ACT"/>
    <property type="match status" value="1"/>
</dbReference>
<keyword evidence="11" id="KW-0521">NADP</keyword>
<dbReference type="PANTHER" id="PTHR43331:SF1">
    <property type="entry name" value="HOMOSERINE DEHYDROGENASE"/>
    <property type="match status" value="1"/>
</dbReference>
<reference evidence="13 14" key="1">
    <citation type="submission" date="2015-09" db="EMBL/GenBank/DDBJ databases">
        <authorList>
            <consortium name="Swine Surveillance"/>
        </authorList>
    </citation>
    <scope>NUCLEOTIDE SEQUENCE [LARGE SCALE GENOMIC DNA]</scope>
    <source>
        <strain evidence="13 14">CECT 8383</strain>
    </source>
</reference>
<evidence type="ECO:0000256" key="7">
    <source>
        <dbReference type="ARBA" id="ARBA00022697"/>
    </source>
</evidence>
<accession>A0A0P1GT17</accession>
<dbReference type="NCBIfam" id="NF004976">
    <property type="entry name" value="PRK06349.1"/>
    <property type="match status" value="1"/>
</dbReference>
<evidence type="ECO:0000256" key="3">
    <source>
        <dbReference type="ARBA" id="ARBA00006753"/>
    </source>
</evidence>
<sequence>MSQPLRLGIAGLGTVGVGVVKIVRQQAALLTMRTGREVVITAVSARSRDKDRGVNLDHYAWEDDAVALATRDDVDVYVELMGGEEGPAKDSIEAALKAGKDVVTANKALLAHHGQALAELAEASGAVIRYEAAVAGGIPIIKSLTEGLAANEITRVMGVMNGTCNYILTRMEATGQGYDALFAEADALGYLEADPNLDVGGIDAGHKLAILSSLAFGTQVDFDGVELEGIQRISLEDIRQAADMGYRIKLLGVAQMTGRGLEQRMSPCLVPAQSPLGQLEGGTNMVVVEGSDVGQVVLRGAGAGEGPTASAVMGDVCDIARGYRYPVFGQTADTLKKAPRAQSALPAPYYLRLSLKDKPGALAKVAAVLGEAGVSIDRMRQYGHKDNSAPVLMVTHKTTRADLDAALAGIEQTDVVTEAPVALRIETV</sequence>
<dbReference type="InterPro" id="IPR016204">
    <property type="entry name" value="HDH"/>
</dbReference>
<evidence type="ECO:0000259" key="12">
    <source>
        <dbReference type="PROSITE" id="PS51671"/>
    </source>
</evidence>
<dbReference type="UniPathway" id="UPA00051">
    <property type="reaction ID" value="UER00465"/>
</dbReference>
<evidence type="ECO:0000256" key="9">
    <source>
        <dbReference type="ARBA" id="ARBA00023167"/>
    </source>
</evidence>
<protein>
    <recommendedName>
        <fullName evidence="5">Homoserine dehydrogenase</fullName>
        <ecNumber evidence="4">1.1.1.3</ecNumber>
    </recommendedName>
</protein>
<dbReference type="InterPro" id="IPR002912">
    <property type="entry name" value="ACT_dom"/>
</dbReference>
<gene>
    <name evidence="13" type="primary">hom</name>
    <name evidence="13" type="ORF">TM5383_03008</name>
</gene>
<keyword evidence="9" id="KW-0486">Methionine biosynthesis</keyword>
<evidence type="ECO:0000256" key="6">
    <source>
        <dbReference type="ARBA" id="ARBA00022605"/>
    </source>
</evidence>
<dbReference type="Pfam" id="PF03447">
    <property type="entry name" value="NAD_binding_3"/>
    <property type="match status" value="1"/>
</dbReference>
<comment type="pathway">
    <text evidence="1">Amino-acid biosynthesis; L-threonine biosynthesis; L-threonine from L-aspartate: step 3/5.</text>
</comment>
<dbReference type="STRING" id="340021.TM5383_03008"/>
<dbReference type="GO" id="GO:0050661">
    <property type="term" value="F:NADP binding"/>
    <property type="evidence" value="ECO:0007669"/>
    <property type="project" value="InterPro"/>
</dbReference>
<dbReference type="GO" id="GO:0009086">
    <property type="term" value="P:methionine biosynthetic process"/>
    <property type="evidence" value="ECO:0007669"/>
    <property type="project" value="UniProtKB-KW"/>
</dbReference>
<dbReference type="EC" id="1.1.1.3" evidence="4"/>
<dbReference type="Proteomes" id="UP000051681">
    <property type="component" value="Unassembled WGS sequence"/>
</dbReference>
<dbReference type="InterPro" id="IPR005106">
    <property type="entry name" value="Asp/hSer_DH_NAD-bd"/>
</dbReference>
<dbReference type="Pfam" id="PF00742">
    <property type="entry name" value="Homoserine_dh"/>
    <property type="match status" value="1"/>
</dbReference>
<dbReference type="GO" id="GO:0004412">
    <property type="term" value="F:homoserine dehydrogenase activity"/>
    <property type="evidence" value="ECO:0007669"/>
    <property type="project" value="UniProtKB-EC"/>
</dbReference>
<feature type="binding site" evidence="11">
    <location>
        <position position="107"/>
    </location>
    <ligand>
        <name>NADPH</name>
        <dbReference type="ChEBI" id="CHEBI:57783"/>
    </ligand>
</feature>
<evidence type="ECO:0000256" key="8">
    <source>
        <dbReference type="ARBA" id="ARBA00023002"/>
    </source>
</evidence>
<dbReference type="PANTHER" id="PTHR43331">
    <property type="entry name" value="HOMOSERINE DEHYDROGENASE"/>
    <property type="match status" value="1"/>
</dbReference>
<comment type="similarity">
    <text evidence="3">Belongs to the homoserine dehydrogenase family.</text>
</comment>
<dbReference type="Gene3D" id="3.30.70.260">
    <property type="match status" value="1"/>
</dbReference>
<dbReference type="RefSeq" id="WP_058319819.1">
    <property type="nucleotide sequence ID" value="NZ_CYSF01000017.1"/>
</dbReference>
<proteinExistence type="inferred from homology"/>
<dbReference type="Pfam" id="PF01842">
    <property type="entry name" value="ACT"/>
    <property type="match status" value="1"/>
</dbReference>
<keyword evidence="6" id="KW-0028">Amino-acid biosynthesis</keyword>
<keyword evidence="14" id="KW-1185">Reference proteome</keyword>
<evidence type="ECO:0000256" key="1">
    <source>
        <dbReference type="ARBA" id="ARBA00005056"/>
    </source>
</evidence>
<dbReference type="SUPFAM" id="SSF55347">
    <property type="entry name" value="Glyceraldehyde-3-phosphate dehydrogenase-like, C-terminal domain"/>
    <property type="match status" value="1"/>
</dbReference>
<dbReference type="InterPro" id="IPR045865">
    <property type="entry name" value="ACT-like_dom_sf"/>
</dbReference>
<evidence type="ECO:0000256" key="2">
    <source>
        <dbReference type="ARBA" id="ARBA00005062"/>
    </source>
</evidence>
<evidence type="ECO:0000256" key="5">
    <source>
        <dbReference type="ARBA" id="ARBA00013376"/>
    </source>
</evidence>
<evidence type="ECO:0000256" key="11">
    <source>
        <dbReference type="PIRSR" id="PIRSR000098-2"/>
    </source>
</evidence>
<evidence type="ECO:0000256" key="10">
    <source>
        <dbReference type="PIRSR" id="PIRSR000098-1"/>
    </source>
</evidence>
<dbReference type="FunFam" id="3.30.360.10:FF:000005">
    <property type="entry name" value="Homoserine dehydrogenase"/>
    <property type="match status" value="1"/>
</dbReference>
<organism evidence="13 14">
    <name type="scientific">Thalassovita mediterranea</name>
    <dbReference type="NCBI Taxonomy" id="340021"/>
    <lineage>
        <taxon>Bacteria</taxon>
        <taxon>Pseudomonadati</taxon>
        <taxon>Pseudomonadota</taxon>
        <taxon>Alphaproteobacteria</taxon>
        <taxon>Rhodobacterales</taxon>
        <taxon>Roseobacteraceae</taxon>
        <taxon>Thalassovita</taxon>
    </lineage>
</organism>
<dbReference type="PIRSF" id="PIRSF000098">
    <property type="entry name" value="Homoser_dehydrog"/>
    <property type="match status" value="1"/>
</dbReference>
<dbReference type="Gene3D" id="3.40.50.720">
    <property type="entry name" value="NAD(P)-binding Rossmann-like Domain"/>
    <property type="match status" value="1"/>
</dbReference>
<keyword evidence="7" id="KW-0791">Threonine biosynthesis</keyword>
<dbReference type="SUPFAM" id="SSF51735">
    <property type="entry name" value="NAD(P)-binding Rossmann-fold domains"/>
    <property type="match status" value="1"/>
</dbReference>
<dbReference type="InterPro" id="IPR036291">
    <property type="entry name" value="NAD(P)-bd_dom_sf"/>
</dbReference>
<dbReference type="OrthoDB" id="9808167at2"/>
<dbReference type="AlphaFoldDB" id="A0A0P1GT17"/>
<dbReference type="CDD" id="cd04881">
    <property type="entry name" value="ACT_HSDH-Hom"/>
    <property type="match status" value="1"/>
</dbReference>
<comment type="pathway">
    <text evidence="2">Amino-acid biosynthesis; L-methionine biosynthesis via de novo pathway; L-homoserine from L-aspartate: step 3/3.</text>
</comment>
<dbReference type="Gene3D" id="3.30.360.10">
    <property type="entry name" value="Dihydrodipicolinate Reductase, domain 2"/>
    <property type="match status" value="1"/>
</dbReference>
<evidence type="ECO:0000256" key="4">
    <source>
        <dbReference type="ARBA" id="ARBA00013213"/>
    </source>
</evidence>
<dbReference type="InterPro" id="IPR001342">
    <property type="entry name" value="HDH_cat"/>
</dbReference>
<feature type="binding site" evidence="11">
    <location>
        <position position="192"/>
    </location>
    <ligand>
        <name>L-homoserine</name>
        <dbReference type="ChEBI" id="CHEBI:57476"/>
    </ligand>
</feature>